<evidence type="ECO:0000256" key="2">
    <source>
        <dbReference type="PROSITE-ProRule" id="PRU00169"/>
    </source>
</evidence>
<dbReference type="Pfam" id="PF00072">
    <property type="entry name" value="Response_reg"/>
    <property type="match status" value="1"/>
</dbReference>
<keyword evidence="1 2" id="KW-0597">Phosphoprotein</keyword>
<evidence type="ECO:0000259" key="3">
    <source>
        <dbReference type="PROSITE" id="PS50110"/>
    </source>
</evidence>
<evidence type="ECO:0000256" key="1">
    <source>
        <dbReference type="ARBA" id="ARBA00022553"/>
    </source>
</evidence>
<dbReference type="OrthoDB" id="9782655at2"/>
<accession>A0A2U0SJ20</accession>
<reference evidence="4 5" key="1">
    <citation type="submission" date="2018-05" db="EMBL/GenBank/DDBJ databases">
        <title>Description of Sphingomonas pokkalii sp nov, isolated from the rhizosphere of saline tolerant pokkali rice and its draft genome analysis.</title>
        <authorList>
            <person name="Menon R."/>
            <person name="Kumari S."/>
            <person name="Rameshkumar N."/>
        </authorList>
    </citation>
    <scope>NUCLEOTIDE SEQUENCE [LARGE SCALE GENOMIC DNA]</scope>
    <source>
        <strain evidence="4 5">L3B27</strain>
    </source>
</reference>
<proteinExistence type="predicted"/>
<dbReference type="Proteomes" id="UP000245890">
    <property type="component" value="Unassembled WGS sequence"/>
</dbReference>
<keyword evidence="5" id="KW-1185">Reference proteome</keyword>
<name>A0A2U0SJ20_9SPHN</name>
<dbReference type="InterPro" id="IPR050595">
    <property type="entry name" value="Bact_response_regulator"/>
</dbReference>
<dbReference type="Gene3D" id="3.40.50.2300">
    <property type="match status" value="1"/>
</dbReference>
<dbReference type="PANTHER" id="PTHR44591">
    <property type="entry name" value="STRESS RESPONSE REGULATOR PROTEIN 1"/>
    <property type="match status" value="1"/>
</dbReference>
<dbReference type="GO" id="GO:0000160">
    <property type="term" value="P:phosphorelay signal transduction system"/>
    <property type="evidence" value="ECO:0007669"/>
    <property type="project" value="InterPro"/>
</dbReference>
<organism evidence="4 5">
    <name type="scientific">Sphingomonas pokkalii</name>
    <dbReference type="NCBI Taxonomy" id="2175090"/>
    <lineage>
        <taxon>Bacteria</taxon>
        <taxon>Pseudomonadati</taxon>
        <taxon>Pseudomonadota</taxon>
        <taxon>Alphaproteobacteria</taxon>
        <taxon>Sphingomonadales</taxon>
        <taxon>Sphingomonadaceae</taxon>
        <taxon>Sphingomonas</taxon>
    </lineage>
</organism>
<dbReference type="AlphaFoldDB" id="A0A2U0SJ20"/>
<dbReference type="InterPro" id="IPR011006">
    <property type="entry name" value="CheY-like_superfamily"/>
</dbReference>
<dbReference type="InterPro" id="IPR001789">
    <property type="entry name" value="Sig_transdc_resp-reg_receiver"/>
</dbReference>
<dbReference type="SUPFAM" id="SSF52172">
    <property type="entry name" value="CheY-like"/>
    <property type="match status" value="1"/>
</dbReference>
<evidence type="ECO:0000313" key="5">
    <source>
        <dbReference type="Proteomes" id="UP000245890"/>
    </source>
</evidence>
<evidence type="ECO:0000313" key="4">
    <source>
        <dbReference type="EMBL" id="PVX31347.1"/>
    </source>
</evidence>
<protein>
    <submittedName>
        <fullName evidence="4">Two-component system response regulator</fullName>
    </submittedName>
</protein>
<gene>
    <name evidence="4" type="ORF">DD559_05095</name>
</gene>
<feature type="domain" description="Response regulatory" evidence="3">
    <location>
        <begin position="3"/>
        <end position="117"/>
    </location>
</feature>
<dbReference type="EMBL" id="QENQ01000001">
    <property type="protein sequence ID" value="PVX31347.1"/>
    <property type="molecule type" value="Genomic_DNA"/>
</dbReference>
<sequence length="120" mass="12598">MPLVSIVDDDASVRDALADLFESSGLRTCSFACARDFLESEVAAKSQCIVSDIQMPGMSGIELSRTLRAGAIDTPIILISAYATDAIRRSAEAIGVTCMLAKPFDPLELLACVEAALSAA</sequence>
<dbReference type="PANTHER" id="PTHR44591:SF25">
    <property type="entry name" value="CHEMOTAXIS TWO-COMPONENT RESPONSE REGULATOR"/>
    <property type="match status" value="1"/>
</dbReference>
<comment type="caution">
    <text evidence="4">The sequence shown here is derived from an EMBL/GenBank/DDBJ whole genome shotgun (WGS) entry which is preliminary data.</text>
</comment>
<dbReference type="SMART" id="SM00448">
    <property type="entry name" value="REC"/>
    <property type="match status" value="1"/>
</dbReference>
<dbReference type="PROSITE" id="PS50110">
    <property type="entry name" value="RESPONSE_REGULATORY"/>
    <property type="match status" value="1"/>
</dbReference>
<feature type="modified residue" description="4-aspartylphosphate" evidence="2">
    <location>
        <position position="52"/>
    </location>
</feature>